<keyword evidence="3" id="KW-0819">tRNA processing</keyword>
<dbReference type="InterPro" id="IPR039894">
    <property type="entry name" value="Pus10-like"/>
</dbReference>
<evidence type="ECO:0000259" key="10">
    <source>
        <dbReference type="Pfam" id="PF21238"/>
    </source>
</evidence>
<dbReference type="PANTHER" id="PTHR21568">
    <property type="entry name" value="TRNA PSEUDOURIDINE SYNTHASE PUS10"/>
    <property type="match status" value="1"/>
</dbReference>
<dbReference type="AlphaFoldDB" id="A0A8J5T1A5"/>
<dbReference type="InterPro" id="IPR048742">
    <property type="entry name" value="Pus10_N_euk"/>
</dbReference>
<proteinExistence type="inferred from homology"/>
<evidence type="ECO:0000256" key="5">
    <source>
        <dbReference type="ARBA" id="ARBA00075270"/>
    </source>
</evidence>
<dbReference type="EC" id="5.4.99.25" evidence="2"/>
<evidence type="ECO:0000256" key="4">
    <source>
        <dbReference type="ARBA" id="ARBA00023235"/>
    </source>
</evidence>
<feature type="region of interest" description="Disordered" evidence="8">
    <location>
        <begin position="237"/>
        <end position="269"/>
    </location>
</feature>
<protein>
    <recommendedName>
        <fullName evidence="2">tRNA pseudouridine(55) synthase</fullName>
        <ecNumber evidence="2">5.4.99.25</ecNumber>
    </recommendedName>
    <alternativeName>
        <fullName evidence="7">tRNA pseudouridine 55 synthase</fullName>
    </alternativeName>
    <alternativeName>
        <fullName evidence="5">tRNA pseudouridylate synthase</fullName>
    </alternativeName>
    <alternativeName>
        <fullName evidence="6">tRNA-uridine isomerase</fullName>
    </alternativeName>
</protein>
<feature type="compositionally biased region" description="Basic and acidic residues" evidence="8">
    <location>
        <begin position="250"/>
        <end position="268"/>
    </location>
</feature>
<gene>
    <name evidence="11" type="ORF">GUJ93_ZPchr0004g40024</name>
</gene>
<reference evidence="11" key="2">
    <citation type="submission" date="2021-02" db="EMBL/GenBank/DDBJ databases">
        <authorList>
            <person name="Kimball J.A."/>
            <person name="Haas M.W."/>
            <person name="Macchietto M."/>
            <person name="Kono T."/>
            <person name="Duquette J."/>
            <person name="Shao M."/>
        </authorList>
    </citation>
    <scope>NUCLEOTIDE SEQUENCE</scope>
    <source>
        <tissue evidence="11">Fresh leaf tissue</tissue>
    </source>
</reference>
<dbReference type="FunFam" id="3.30.70.3190:FF:000001">
    <property type="entry name" value="tRNA pseudouridine synthase Pus10"/>
    <property type="match status" value="1"/>
</dbReference>
<dbReference type="Pfam" id="PF21238">
    <property type="entry name" value="Pus10_C"/>
    <property type="match status" value="1"/>
</dbReference>
<feature type="domain" description="Pus10 N-terminal eukaryotes" evidence="9">
    <location>
        <begin position="133"/>
        <end position="304"/>
    </location>
</feature>
<evidence type="ECO:0000256" key="6">
    <source>
        <dbReference type="ARBA" id="ARBA00079393"/>
    </source>
</evidence>
<comment type="similarity">
    <text evidence="1">Belongs to the pseudouridine synthase Pus10 family.</text>
</comment>
<evidence type="ECO:0000313" key="11">
    <source>
        <dbReference type="EMBL" id="KAG8065751.1"/>
    </source>
</evidence>
<dbReference type="NCBIfam" id="TIGR01213">
    <property type="entry name" value="pseudo_Pus10arc"/>
    <property type="match status" value="1"/>
</dbReference>
<sequence>MPSINHETASRAMTATGGAAEVDAEARAILQRAAAVASFPPFHAVHHLLSVGVCVRCIFRLCGAFSDACTCLSLTASSLHSFIEEHDDSVKSVSCSCLATDEAYCSICFGVLLPTCYQDGAVEQLHSVTPIDNITSMISQAVQREGYQVDDFSLEISLPAVVAANERAIRLCMKEKYGNANWFSDKMFSQQTMPVKEALRLLLVPSLERQMNVKHGNNSFRIRLMYTHDDGSQKLLNLLPNDRGRKRKAESRDGSSTKRNSTDDDKNILSESDSFINKTLEGIQDQEFCSLFQLPPEKMLKPCHLVISCLRSPIYIGGRYLKLSRNVSQSCWIIDDERMGEASVEEIIGEHVRAICRGDGYKFHAAGREDIDVRMLGSGRPFLVEVLNVRSIPSATEVQQIADKINSSEKKHVRIRNLKLVGSEIWTMMREGEAEKQKQYTALIWTSRPLTDNELHNISLIKDMEIVQKTPIRVLHRRSPLERKRIIHWMEIEKIADGSNYYLLHLCTQAGTYIKEFVHGDLGRTHPSFGVMLSCRAEILQLDVTDVKMDFLQ</sequence>
<organism evidence="11 12">
    <name type="scientific">Zizania palustris</name>
    <name type="common">Northern wild rice</name>
    <dbReference type="NCBI Taxonomy" id="103762"/>
    <lineage>
        <taxon>Eukaryota</taxon>
        <taxon>Viridiplantae</taxon>
        <taxon>Streptophyta</taxon>
        <taxon>Embryophyta</taxon>
        <taxon>Tracheophyta</taxon>
        <taxon>Spermatophyta</taxon>
        <taxon>Magnoliopsida</taxon>
        <taxon>Liliopsida</taxon>
        <taxon>Poales</taxon>
        <taxon>Poaceae</taxon>
        <taxon>BOP clade</taxon>
        <taxon>Oryzoideae</taxon>
        <taxon>Oryzeae</taxon>
        <taxon>Zizaniinae</taxon>
        <taxon>Zizania</taxon>
    </lineage>
</organism>
<evidence type="ECO:0000259" key="9">
    <source>
        <dbReference type="Pfam" id="PF21237"/>
    </source>
</evidence>
<evidence type="ECO:0000256" key="3">
    <source>
        <dbReference type="ARBA" id="ARBA00022694"/>
    </source>
</evidence>
<dbReference type="EMBL" id="JAAALK010000285">
    <property type="protein sequence ID" value="KAG8065751.1"/>
    <property type="molecule type" value="Genomic_DNA"/>
</dbReference>
<dbReference type="InterPro" id="IPR048741">
    <property type="entry name" value="Pus10-like_C"/>
</dbReference>
<dbReference type="PANTHER" id="PTHR21568:SF0">
    <property type="entry name" value="TRNA PSEUDOURIDINE SYNTHASE PUS10"/>
    <property type="match status" value="1"/>
</dbReference>
<dbReference type="FunFam" id="3.30.70.2510:FF:000001">
    <property type="entry name" value="tRNA pseudouridine synthase Pus10"/>
    <property type="match status" value="1"/>
</dbReference>
<dbReference type="Pfam" id="PF21237">
    <property type="entry name" value="Pus10_N_euk"/>
    <property type="match status" value="1"/>
</dbReference>
<name>A0A8J5T1A5_ZIZPA</name>
<evidence type="ECO:0000256" key="1">
    <source>
        <dbReference type="ARBA" id="ARBA00009652"/>
    </source>
</evidence>
<comment type="caution">
    <text evidence="11">The sequence shown here is derived from an EMBL/GenBank/DDBJ whole genome shotgun (WGS) entry which is preliminary data.</text>
</comment>
<reference evidence="11" key="1">
    <citation type="journal article" date="2021" name="bioRxiv">
        <title>Whole Genome Assembly and Annotation of Northern Wild Rice, Zizania palustris L., Supports a Whole Genome Duplication in the Zizania Genus.</title>
        <authorList>
            <person name="Haas M."/>
            <person name="Kono T."/>
            <person name="Macchietto M."/>
            <person name="Millas R."/>
            <person name="McGilp L."/>
            <person name="Shao M."/>
            <person name="Duquette J."/>
            <person name="Hirsch C.N."/>
            <person name="Kimball J."/>
        </authorList>
    </citation>
    <scope>NUCLEOTIDE SEQUENCE</scope>
    <source>
        <tissue evidence="11">Fresh leaf tissue</tissue>
    </source>
</reference>
<feature type="domain" description="Pus10-like C-terminal" evidence="10">
    <location>
        <begin position="315"/>
        <end position="547"/>
    </location>
</feature>
<keyword evidence="4" id="KW-0413">Isomerase</keyword>
<evidence type="ECO:0000313" key="12">
    <source>
        <dbReference type="Proteomes" id="UP000729402"/>
    </source>
</evidence>
<dbReference type="Proteomes" id="UP000729402">
    <property type="component" value="Unassembled WGS sequence"/>
</dbReference>
<keyword evidence="12" id="KW-1185">Reference proteome</keyword>
<evidence type="ECO:0000256" key="8">
    <source>
        <dbReference type="SAM" id="MobiDB-lite"/>
    </source>
</evidence>
<accession>A0A8J5T1A5</accession>
<dbReference type="GO" id="GO:0160148">
    <property type="term" value="F:tRNA pseudouridine(55) synthase activity"/>
    <property type="evidence" value="ECO:0007669"/>
    <property type="project" value="UniProtKB-EC"/>
</dbReference>
<dbReference type="GO" id="GO:0031119">
    <property type="term" value="P:tRNA pseudouridine synthesis"/>
    <property type="evidence" value="ECO:0007669"/>
    <property type="project" value="TreeGrafter"/>
</dbReference>
<evidence type="ECO:0000256" key="2">
    <source>
        <dbReference type="ARBA" id="ARBA00012787"/>
    </source>
</evidence>
<evidence type="ECO:0000256" key="7">
    <source>
        <dbReference type="ARBA" id="ARBA00083669"/>
    </source>
</evidence>
<dbReference type="OrthoDB" id="271937at2759"/>